<keyword evidence="2" id="KW-0479">Metal-binding</keyword>
<dbReference type="InterPro" id="IPR001841">
    <property type="entry name" value="Znf_RING"/>
</dbReference>
<feature type="compositionally biased region" description="Low complexity" evidence="7">
    <location>
        <begin position="685"/>
        <end position="699"/>
    </location>
</feature>
<dbReference type="CDD" id="cd16620">
    <property type="entry name" value="vRING-HC-C4C4_RBBP6"/>
    <property type="match status" value="1"/>
</dbReference>
<dbReference type="SUPFAM" id="SSF57850">
    <property type="entry name" value="RING/U-box"/>
    <property type="match status" value="1"/>
</dbReference>
<dbReference type="EMBL" id="KZ305093">
    <property type="protein sequence ID" value="PIA27694.1"/>
    <property type="molecule type" value="Genomic_DNA"/>
</dbReference>
<dbReference type="InterPro" id="IPR001878">
    <property type="entry name" value="Znf_CCHC"/>
</dbReference>
<dbReference type="InterPro" id="IPR017907">
    <property type="entry name" value="Znf_RING_CS"/>
</dbReference>
<dbReference type="SUPFAM" id="SSF57756">
    <property type="entry name" value="Retrovirus zinc finger-like domains"/>
    <property type="match status" value="1"/>
</dbReference>
<dbReference type="SMART" id="SM00343">
    <property type="entry name" value="ZnF_C2HC"/>
    <property type="match status" value="1"/>
</dbReference>
<evidence type="ECO:0000256" key="4">
    <source>
        <dbReference type="ARBA" id="ARBA00022833"/>
    </source>
</evidence>
<keyword evidence="3 6" id="KW-0863">Zinc-finger</keyword>
<comment type="subcellular location">
    <subcellularLocation>
        <location evidence="1">Nucleus</location>
    </subcellularLocation>
</comment>
<feature type="domain" description="CCHC-type" evidence="9">
    <location>
        <begin position="460"/>
        <end position="474"/>
    </location>
</feature>
<dbReference type="GO" id="GO:0005634">
    <property type="term" value="C:nucleus"/>
    <property type="evidence" value="ECO:0007669"/>
    <property type="project" value="UniProtKB-SubCell"/>
</dbReference>
<evidence type="ECO:0000256" key="7">
    <source>
        <dbReference type="SAM" id="MobiDB-lite"/>
    </source>
</evidence>
<dbReference type="PANTHER" id="PTHR15439">
    <property type="entry name" value="RETINOBLASTOMA-BINDING PROTEIN 6"/>
    <property type="match status" value="1"/>
</dbReference>
<dbReference type="Pfam" id="PF08783">
    <property type="entry name" value="DWNN"/>
    <property type="match status" value="1"/>
</dbReference>
<organism evidence="11 12">
    <name type="scientific">Aquilegia coerulea</name>
    <name type="common">Rocky mountain columbine</name>
    <dbReference type="NCBI Taxonomy" id="218851"/>
    <lineage>
        <taxon>Eukaryota</taxon>
        <taxon>Viridiplantae</taxon>
        <taxon>Streptophyta</taxon>
        <taxon>Embryophyta</taxon>
        <taxon>Tracheophyta</taxon>
        <taxon>Spermatophyta</taxon>
        <taxon>Magnoliopsida</taxon>
        <taxon>Ranunculales</taxon>
        <taxon>Ranunculaceae</taxon>
        <taxon>Thalictroideae</taxon>
        <taxon>Aquilegia</taxon>
    </lineage>
</organism>
<dbReference type="Gene3D" id="3.30.40.10">
    <property type="entry name" value="Zinc/RING finger domain, C3HC4 (zinc finger)"/>
    <property type="match status" value="1"/>
</dbReference>
<dbReference type="GO" id="GO:0016567">
    <property type="term" value="P:protein ubiquitination"/>
    <property type="evidence" value="ECO:0007669"/>
    <property type="project" value="InterPro"/>
</dbReference>
<dbReference type="GO" id="GO:0006397">
    <property type="term" value="P:mRNA processing"/>
    <property type="evidence" value="ECO:0007669"/>
    <property type="project" value="InterPro"/>
</dbReference>
<dbReference type="GO" id="GO:0003676">
    <property type="term" value="F:nucleic acid binding"/>
    <property type="evidence" value="ECO:0007669"/>
    <property type="project" value="InterPro"/>
</dbReference>
<evidence type="ECO:0000313" key="12">
    <source>
        <dbReference type="Proteomes" id="UP000230069"/>
    </source>
</evidence>
<evidence type="ECO:0000313" key="11">
    <source>
        <dbReference type="EMBL" id="PIA27694.1"/>
    </source>
</evidence>
<keyword evidence="5" id="KW-0539">Nucleus</keyword>
<dbReference type="PROSITE" id="PS50158">
    <property type="entry name" value="ZF_CCHC"/>
    <property type="match status" value="1"/>
</dbReference>
<feature type="domain" description="DWNN" evidence="10">
    <location>
        <begin position="3"/>
        <end position="77"/>
    </location>
</feature>
<dbReference type="GO" id="GO:0008270">
    <property type="term" value="F:zinc ion binding"/>
    <property type="evidence" value="ECO:0007669"/>
    <property type="project" value="UniProtKB-KW"/>
</dbReference>
<feature type="compositionally biased region" description="Basic and acidic residues" evidence="7">
    <location>
        <begin position="713"/>
        <end position="727"/>
    </location>
</feature>
<dbReference type="Pfam" id="PF00098">
    <property type="entry name" value="zf-CCHC"/>
    <property type="match status" value="1"/>
</dbReference>
<dbReference type="STRING" id="218851.A0A2G5C8T2"/>
<dbReference type="InParanoid" id="A0A2G5C8T2"/>
<proteinExistence type="predicted"/>
<dbReference type="PROSITE" id="PS50089">
    <property type="entry name" value="ZF_RING_2"/>
    <property type="match status" value="1"/>
</dbReference>
<evidence type="ECO:0000256" key="5">
    <source>
        <dbReference type="ARBA" id="ARBA00023242"/>
    </source>
</evidence>
<feature type="compositionally biased region" description="Basic residues" evidence="7">
    <location>
        <begin position="702"/>
        <end position="712"/>
    </location>
</feature>
<evidence type="ECO:0008006" key="13">
    <source>
        <dbReference type="Google" id="ProtNLM"/>
    </source>
</evidence>
<keyword evidence="4" id="KW-0862">Zinc</keyword>
<feature type="region of interest" description="Disordered" evidence="7">
    <location>
        <begin position="588"/>
        <end position="800"/>
    </location>
</feature>
<dbReference type="GO" id="GO:0061630">
    <property type="term" value="F:ubiquitin protein ligase activity"/>
    <property type="evidence" value="ECO:0007669"/>
    <property type="project" value="InterPro"/>
</dbReference>
<evidence type="ECO:0000256" key="3">
    <source>
        <dbReference type="ARBA" id="ARBA00022771"/>
    </source>
</evidence>
<evidence type="ECO:0000256" key="6">
    <source>
        <dbReference type="PROSITE-ProRule" id="PRU00047"/>
    </source>
</evidence>
<dbReference type="InterPro" id="IPR033489">
    <property type="entry name" value="RBBP6"/>
</dbReference>
<feature type="compositionally biased region" description="Basic and acidic residues" evidence="7">
    <location>
        <begin position="651"/>
        <end position="684"/>
    </location>
</feature>
<dbReference type="PANTHER" id="PTHR15439:SF11">
    <property type="entry name" value="E3 UBIQUITIN LIGASE PQT3-LIKE ISOFORM X1"/>
    <property type="match status" value="1"/>
</dbReference>
<dbReference type="Pfam" id="PF13923">
    <property type="entry name" value="zf-C3HC4_2"/>
    <property type="match status" value="1"/>
</dbReference>
<evidence type="ECO:0000256" key="2">
    <source>
        <dbReference type="ARBA" id="ARBA00022723"/>
    </source>
</evidence>
<dbReference type="SMART" id="SM01180">
    <property type="entry name" value="DWNN"/>
    <property type="match status" value="1"/>
</dbReference>
<name>A0A2G5C8T2_AQUCA</name>
<dbReference type="InterPro" id="IPR013083">
    <property type="entry name" value="Znf_RING/FYVE/PHD"/>
</dbReference>
<evidence type="ECO:0000259" key="8">
    <source>
        <dbReference type="PROSITE" id="PS50089"/>
    </source>
</evidence>
<dbReference type="GO" id="GO:0006511">
    <property type="term" value="P:ubiquitin-dependent protein catabolic process"/>
    <property type="evidence" value="ECO:0007669"/>
    <property type="project" value="TreeGrafter"/>
</dbReference>
<evidence type="ECO:0000256" key="1">
    <source>
        <dbReference type="ARBA" id="ARBA00004123"/>
    </source>
</evidence>
<dbReference type="InterPro" id="IPR036875">
    <property type="entry name" value="Znf_CCHC_sf"/>
</dbReference>
<accession>A0A2G5C8T2</accession>
<evidence type="ECO:0000259" key="9">
    <source>
        <dbReference type="PROSITE" id="PS50158"/>
    </source>
</evidence>
<dbReference type="Gene3D" id="3.10.20.90">
    <property type="entry name" value="Phosphatidylinositol 3-kinase Catalytic Subunit, Chain A, domain 1"/>
    <property type="match status" value="1"/>
</dbReference>
<protein>
    <recommendedName>
        <fullName evidence="13">RING-type domain-containing protein</fullName>
    </recommendedName>
</protein>
<dbReference type="Gene3D" id="4.10.60.10">
    <property type="entry name" value="Zinc finger, CCHC-type"/>
    <property type="match status" value="1"/>
</dbReference>
<dbReference type="PROSITE" id="PS51282">
    <property type="entry name" value="DWNN"/>
    <property type="match status" value="1"/>
</dbReference>
<reference evidence="11 12" key="1">
    <citation type="submission" date="2017-09" db="EMBL/GenBank/DDBJ databases">
        <title>WGS assembly of Aquilegia coerulea Goldsmith.</title>
        <authorList>
            <person name="Hodges S."/>
            <person name="Kramer E."/>
            <person name="Nordborg M."/>
            <person name="Tomkins J."/>
            <person name="Borevitz J."/>
            <person name="Derieg N."/>
            <person name="Yan J."/>
            <person name="Mihaltcheva S."/>
            <person name="Hayes R.D."/>
            <person name="Rokhsar D."/>
        </authorList>
    </citation>
    <scope>NUCLEOTIDE SEQUENCE [LARGE SCALE GENOMIC DNA]</scope>
    <source>
        <strain evidence="12">cv. Goldsmith</strain>
    </source>
</reference>
<feature type="compositionally biased region" description="Basic and acidic residues" evidence="7">
    <location>
        <begin position="588"/>
        <end position="605"/>
    </location>
</feature>
<dbReference type="Proteomes" id="UP000230069">
    <property type="component" value="Unassembled WGS sequence"/>
</dbReference>
<dbReference type="PROSITE" id="PS00518">
    <property type="entry name" value="ZF_RING_1"/>
    <property type="match status" value="1"/>
</dbReference>
<sequence>MTIRFKFRSSVNFDSIDINGRPSISVRDLRSKIVEQKNLKICHDFDLVISDSVTGKEYEDENSLVPSDSSVILKRVPAGRTAPSILPCIDTIENVGIKQTDPLHSHESSHPGIVDLENFDDFGIDLYPALGESLLDFDPDIEKMNCITNRRDDNAKPRYSETSIVRCENREASDFSETVQKDAMENNLQVDTLQVDFKSKMEEKKKLDNMVNTFSPLMLKSDLPSELRCSLCNTIFQEAVMIPCCQHSFCEKCIHLVLLEKGRCPKCLSTKCRVEDLLPNLSLRQAIEHFLESQMLISGSDHNLPKYAPDGESGIQAKEVSCAISVRRREPALPHSPSATGKGSNQVMTASVYGAAMRNKGSVSRTHHLDAAGKTLKSASSLYKINGESDAVPCIVLKNAPEGKKSVADFQGESQPIELPRTVMQEAHSAMKKKGSYPNSGDGVGSFVAASKYRKGERTCYMCGSPDHFIRDCPAATGQYPMYQTGDAMYPGGIPAYGPPYWQGSPYPPVRPFGNVYATPGMMPFTPTMVPVTPFQVPYMSSMYGGMSVPCLNICCSGYMGTGGFVPPVASRAERPVSQAELMELQDNEQRHKLISEQRKREKLSDGVSDEGYQYPQLSYDCKPRLDRENSPSYSENNDTHKSRKKHPHYNHLDEDPYTVDRRHDKGCRSSNSGRDRRAYHHDASSSGIQEKSGSSNQQSRERHRRHQRSPRKNSERKQQYDIDSMRKNHHHTQKESGTDRKRVESDVKRHGQRHHSQSESGLEPVSSGDRKRQRKEKETSHSSKHSRHNVKSRPEELSHERWELINGLDEGYKEDYYHHHKRKRRH</sequence>
<dbReference type="InterPro" id="IPR014891">
    <property type="entry name" value="DWNN_domain"/>
</dbReference>
<feature type="compositionally biased region" description="Basic residues" evidence="7">
    <location>
        <begin position="783"/>
        <end position="792"/>
    </location>
</feature>
<feature type="domain" description="RING-type" evidence="8">
    <location>
        <begin position="229"/>
        <end position="267"/>
    </location>
</feature>
<evidence type="ECO:0000259" key="10">
    <source>
        <dbReference type="PROSITE" id="PS51282"/>
    </source>
</evidence>
<feature type="compositionally biased region" description="Basic and acidic residues" evidence="7">
    <location>
        <begin position="734"/>
        <end position="750"/>
    </location>
</feature>
<dbReference type="SMART" id="SM00184">
    <property type="entry name" value="RING"/>
    <property type="match status" value="1"/>
</dbReference>
<dbReference type="AlphaFoldDB" id="A0A2G5C8T2"/>
<gene>
    <name evidence="11" type="ORF">AQUCO_07600100v1</name>
</gene>
<keyword evidence="12" id="KW-1185">Reference proteome</keyword>
<dbReference type="OrthoDB" id="106784at2759"/>